<evidence type="ECO:0000313" key="11">
    <source>
        <dbReference type="EMBL" id="TBL71194.1"/>
    </source>
</evidence>
<keyword evidence="8" id="KW-1133">Transmembrane helix</keyword>
<dbReference type="InterPro" id="IPR047347">
    <property type="entry name" value="YvaQ-like_sensor"/>
</dbReference>
<comment type="caution">
    <text evidence="11">The sequence shown here is derived from an EMBL/GenBank/DDBJ whole genome shotgun (WGS) entry which is preliminary data.</text>
</comment>
<name>A0A4Q9DKC7_9BACL</name>
<evidence type="ECO:0000256" key="2">
    <source>
        <dbReference type="ARBA" id="ARBA00022475"/>
    </source>
</evidence>
<feature type="domain" description="HAMP" evidence="10">
    <location>
        <begin position="208"/>
        <end position="261"/>
    </location>
</feature>
<evidence type="ECO:0000313" key="12">
    <source>
        <dbReference type="Proteomes" id="UP000293142"/>
    </source>
</evidence>
<comment type="subcellular location">
    <subcellularLocation>
        <location evidence="1">Cell membrane</location>
    </subcellularLocation>
</comment>
<dbReference type="GO" id="GO:0006935">
    <property type="term" value="P:chemotaxis"/>
    <property type="evidence" value="ECO:0007669"/>
    <property type="project" value="InterPro"/>
</dbReference>
<proteinExistence type="inferred from homology"/>
<dbReference type="PANTHER" id="PTHR32089">
    <property type="entry name" value="METHYL-ACCEPTING CHEMOTAXIS PROTEIN MCPB"/>
    <property type="match status" value="1"/>
</dbReference>
<keyword evidence="2" id="KW-1003">Cell membrane</keyword>
<dbReference type="EMBL" id="SIRE01000027">
    <property type="protein sequence ID" value="TBL71194.1"/>
    <property type="molecule type" value="Genomic_DNA"/>
</dbReference>
<dbReference type="OrthoDB" id="358716at2"/>
<dbReference type="PROSITE" id="PS50885">
    <property type="entry name" value="HAMP"/>
    <property type="match status" value="1"/>
</dbReference>
<evidence type="ECO:0000256" key="3">
    <source>
        <dbReference type="ARBA" id="ARBA00023136"/>
    </source>
</evidence>
<gene>
    <name evidence="11" type="ORF">EYB31_30935</name>
</gene>
<feature type="domain" description="Methyl-accepting transducer" evidence="9">
    <location>
        <begin position="280"/>
        <end position="516"/>
    </location>
</feature>
<sequence>MRLSVSQKMIASFSFIFLLLLISGLFSFKSMNNIFGSVSSITDEYLPGVELVNNLNFQTEHVIALTYSHLIENNADNMKNIEKEITDYSAKIDQTLKEYEPTVSTEDEKKHYDSLIAKWKEFQKTNAATLQVSLTNDQTKIKTAMADSYKAFSAMQTDLDALVKHNHSGALDAAQSVRDVYTSSTRVMVVIVILSLVFAIAITYTLHRLISVPIRKVTNTVLKVADGDLSVRDIQVKNRDEIGQLAQAVNAMVLNLRSTVQTAMDTSQQVAALSAELTASAEQTSRASEQIAASIDEVAAGSHEQLTGLDETARTMEEMTIGVERISEKATNVAEQTVETTQNVSRGNESMQAMLQQMGSIQSSTEQTSEAIHRLGERSDQIGSIVAIITEIANQTNLLALNASIEAARAGEEGRGFAVVALEVKKLAEQSGQSASQISALIEDIERDISRAKSSMELAAADVLNGTDAAKHTGALFEQILKSIEQVSEQFLEVSSTTQQMSASTEEISSTVVSIAAIAKQSSDNTMNVASASEEQMAAMEQISSTSAHLAQLADELQSSIRRFKLV</sequence>
<comment type="similarity">
    <text evidence="5">Belongs to the methyl-accepting chemotaxis (MCP) protein family.</text>
</comment>
<dbReference type="CDD" id="cd06225">
    <property type="entry name" value="HAMP"/>
    <property type="match status" value="1"/>
</dbReference>
<dbReference type="PRINTS" id="PR00260">
    <property type="entry name" value="CHEMTRNSDUCR"/>
</dbReference>
<dbReference type="AlphaFoldDB" id="A0A4Q9DKC7"/>
<dbReference type="GO" id="GO:0005886">
    <property type="term" value="C:plasma membrane"/>
    <property type="evidence" value="ECO:0007669"/>
    <property type="project" value="UniProtKB-SubCell"/>
</dbReference>
<evidence type="ECO:0000256" key="4">
    <source>
        <dbReference type="ARBA" id="ARBA00023224"/>
    </source>
</evidence>
<dbReference type="CDD" id="cd19411">
    <property type="entry name" value="MCP2201-like_sensor"/>
    <property type="match status" value="1"/>
</dbReference>
<organism evidence="11 12">
    <name type="scientific">Paenibacillus thalictri</name>
    <dbReference type="NCBI Taxonomy" id="2527873"/>
    <lineage>
        <taxon>Bacteria</taxon>
        <taxon>Bacillati</taxon>
        <taxon>Bacillota</taxon>
        <taxon>Bacilli</taxon>
        <taxon>Bacillales</taxon>
        <taxon>Paenibacillaceae</taxon>
        <taxon>Paenibacillus</taxon>
    </lineage>
</organism>
<feature type="coiled-coil region" evidence="7">
    <location>
        <begin position="71"/>
        <end position="98"/>
    </location>
</feature>
<dbReference type="Pfam" id="PF12729">
    <property type="entry name" value="4HB_MCP_1"/>
    <property type="match status" value="1"/>
</dbReference>
<dbReference type="SMART" id="SM00283">
    <property type="entry name" value="MA"/>
    <property type="match status" value="1"/>
</dbReference>
<dbReference type="InterPro" id="IPR004090">
    <property type="entry name" value="Chemotax_Me-accpt_rcpt"/>
</dbReference>
<keyword evidence="4 6" id="KW-0807">Transducer</keyword>
<dbReference type="InterPro" id="IPR024478">
    <property type="entry name" value="HlyB_4HB_MCP"/>
</dbReference>
<dbReference type="InterPro" id="IPR003660">
    <property type="entry name" value="HAMP_dom"/>
</dbReference>
<evidence type="ECO:0000256" key="8">
    <source>
        <dbReference type="SAM" id="Phobius"/>
    </source>
</evidence>
<dbReference type="Proteomes" id="UP000293142">
    <property type="component" value="Unassembled WGS sequence"/>
</dbReference>
<reference evidence="11 12" key="1">
    <citation type="submission" date="2019-02" db="EMBL/GenBank/DDBJ databases">
        <title>Paenibacillus sp. nov., isolated from surface-sterilized tissue of Thalictrum simplex L.</title>
        <authorList>
            <person name="Tuo L."/>
        </authorList>
    </citation>
    <scope>NUCLEOTIDE SEQUENCE [LARGE SCALE GENOMIC DNA]</scope>
    <source>
        <strain evidence="11 12">N2SHLJ1</strain>
    </source>
</reference>
<keyword evidence="7" id="KW-0175">Coiled coil</keyword>
<dbReference type="RefSeq" id="WP_131017373.1">
    <property type="nucleotide sequence ID" value="NZ_SIRE01000027.1"/>
</dbReference>
<dbReference type="PANTHER" id="PTHR32089:SF112">
    <property type="entry name" value="LYSOZYME-LIKE PROTEIN-RELATED"/>
    <property type="match status" value="1"/>
</dbReference>
<evidence type="ECO:0000256" key="7">
    <source>
        <dbReference type="SAM" id="Coils"/>
    </source>
</evidence>
<dbReference type="CDD" id="cd11386">
    <property type="entry name" value="MCP_signal"/>
    <property type="match status" value="1"/>
</dbReference>
<protein>
    <submittedName>
        <fullName evidence="11">Methyl-accepting chemotaxis protein</fullName>
    </submittedName>
</protein>
<dbReference type="InterPro" id="IPR004089">
    <property type="entry name" value="MCPsignal_dom"/>
</dbReference>
<dbReference type="SMART" id="SM00304">
    <property type="entry name" value="HAMP"/>
    <property type="match status" value="1"/>
</dbReference>
<keyword evidence="12" id="KW-1185">Reference proteome</keyword>
<dbReference type="Gene3D" id="1.10.287.950">
    <property type="entry name" value="Methyl-accepting chemotaxis protein"/>
    <property type="match status" value="1"/>
</dbReference>
<evidence type="ECO:0000256" key="5">
    <source>
        <dbReference type="ARBA" id="ARBA00029447"/>
    </source>
</evidence>
<dbReference type="GO" id="GO:0004888">
    <property type="term" value="F:transmembrane signaling receptor activity"/>
    <property type="evidence" value="ECO:0007669"/>
    <property type="project" value="InterPro"/>
</dbReference>
<evidence type="ECO:0000259" key="10">
    <source>
        <dbReference type="PROSITE" id="PS50885"/>
    </source>
</evidence>
<evidence type="ECO:0000256" key="6">
    <source>
        <dbReference type="PROSITE-ProRule" id="PRU00284"/>
    </source>
</evidence>
<dbReference type="Pfam" id="PF00015">
    <property type="entry name" value="MCPsignal"/>
    <property type="match status" value="1"/>
</dbReference>
<keyword evidence="3 8" id="KW-0472">Membrane</keyword>
<feature type="transmembrane region" description="Helical" evidence="8">
    <location>
        <begin position="187"/>
        <end position="206"/>
    </location>
</feature>
<dbReference type="SUPFAM" id="SSF58104">
    <property type="entry name" value="Methyl-accepting chemotaxis protein (MCP) signaling domain"/>
    <property type="match status" value="1"/>
</dbReference>
<accession>A0A4Q9DKC7</accession>
<dbReference type="GO" id="GO:0007165">
    <property type="term" value="P:signal transduction"/>
    <property type="evidence" value="ECO:0007669"/>
    <property type="project" value="UniProtKB-KW"/>
</dbReference>
<dbReference type="PROSITE" id="PS50111">
    <property type="entry name" value="CHEMOTAXIS_TRANSDUC_2"/>
    <property type="match status" value="1"/>
</dbReference>
<dbReference type="Gene3D" id="6.10.340.10">
    <property type="match status" value="1"/>
</dbReference>
<dbReference type="Pfam" id="PF00672">
    <property type="entry name" value="HAMP"/>
    <property type="match status" value="1"/>
</dbReference>
<evidence type="ECO:0000259" key="9">
    <source>
        <dbReference type="PROSITE" id="PS50111"/>
    </source>
</evidence>
<keyword evidence="8" id="KW-0812">Transmembrane</keyword>
<evidence type="ECO:0000256" key="1">
    <source>
        <dbReference type="ARBA" id="ARBA00004236"/>
    </source>
</evidence>